<name>A0A2Y9C101_9MICO</name>
<dbReference type="RefSeq" id="WP_110853904.1">
    <property type="nucleotide sequence ID" value="NZ_QKLZ01000023.1"/>
</dbReference>
<evidence type="ECO:0000313" key="2">
    <source>
        <dbReference type="EMBL" id="SSA47162.1"/>
    </source>
</evidence>
<evidence type="ECO:0000313" key="3">
    <source>
        <dbReference type="Proteomes" id="UP000250222"/>
    </source>
</evidence>
<dbReference type="Pfam" id="PF13834">
    <property type="entry name" value="DUF4193"/>
    <property type="match status" value="1"/>
</dbReference>
<dbReference type="AlphaFoldDB" id="A0A2Y9C101"/>
<dbReference type="EMBL" id="UETB01000023">
    <property type="protein sequence ID" value="SSA47162.1"/>
    <property type="molecule type" value="Genomic_DNA"/>
</dbReference>
<feature type="region of interest" description="Disordered" evidence="1">
    <location>
        <begin position="1"/>
        <end position="23"/>
    </location>
</feature>
<evidence type="ECO:0000256" key="1">
    <source>
        <dbReference type="SAM" id="MobiDB-lite"/>
    </source>
</evidence>
<organism evidence="2 3">
    <name type="scientific">Georgenia satyanarayanai</name>
    <dbReference type="NCBI Taxonomy" id="860221"/>
    <lineage>
        <taxon>Bacteria</taxon>
        <taxon>Bacillati</taxon>
        <taxon>Actinomycetota</taxon>
        <taxon>Actinomycetes</taxon>
        <taxon>Micrococcales</taxon>
        <taxon>Bogoriellaceae</taxon>
        <taxon>Georgenia</taxon>
    </lineage>
</organism>
<evidence type="ECO:0008006" key="4">
    <source>
        <dbReference type="Google" id="ProtNLM"/>
    </source>
</evidence>
<dbReference type="OrthoDB" id="4732434at2"/>
<keyword evidence="3" id="KW-1185">Reference proteome</keyword>
<accession>A0A2Y9C101</accession>
<protein>
    <recommendedName>
        <fullName evidence="4">dUTPase</fullName>
    </recommendedName>
</protein>
<sequence length="97" mass="10534">MAIDYDAPRPREEEAPDTTPLTGLIAAAPAPPEETDEAELAEQYELPGADLSGEELTVAVVPRQRDEFVCARCFLVHHHSQLAYHDACQPVCGECAS</sequence>
<proteinExistence type="predicted"/>
<reference evidence="2 3" key="1">
    <citation type="submission" date="2016-10" db="EMBL/GenBank/DDBJ databases">
        <authorList>
            <person name="Cai Z."/>
        </authorList>
    </citation>
    <scope>NUCLEOTIDE SEQUENCE [LARGE SCALE GENOMIC DNA]</scope>
    <source>
        <strain evidence="2 3">CGMCC 1.10826</strain>
    </source>
</reference>
<dbReference type="Proteomes" id="UP000250222">
    <property type="component" value="Unassembled WGS sequence"/>
</dbReference>
<gene>
    <name evidence="2" type="ORF">SAMN05216184_12310</name>
</gene>
<dbReference type="InterPro" id="IPR025242">
    <property type="entry name" value="DUF4193"/>
</dbReference>
<feature type="compositionally biased region" description="Basic and acidic residues" evidence="1">
    <location>
        <begin position="1"/>
        <end position="13"/>
    </location>
</feature>